<feature type="region of interest" description="Disordered" evidence="1">
    <location>
        <begin position="1"/>
        <end position="45"/>
    </location>
</feature>
<evidence type="ECO:0000256" key="1">
    <source>
        <dbReference type="SAM" id="MobiDB-lite"/>
    </source>
</evidence>
<reference evidence="3" key="1">
    <citation type="journal article" date="2014" name="Int. J. Syst. Evol. Microbiol.">
        <title>Complete genome sequence of Corynebacterium casei LMG S-19264T (=DSM 44701T), isolated from a smear-ripened cheese.</title>
        <authorList>
            <consortium name="US DOE Joint Genome Institute (JGI-PGF)"/>
            <person name="Walter F."/>
            <person name="Albersmeier A."/>
            <person name="Kalinowski J."/>
            <person name="Ruckert C."/>
        </authorList>
    </citation>
    <scope>NUCLEOTIDE SEQUENCE</scope>
    <source>
        <strain evidence="3">NBRC 112290</strain>
    </source>
</reference>
<gene>
    <name evidence="3" type="ORF">GCM10025875_20120</name>
</gene>
<dbReference type="PANTHER" id="PTHR10928:SF2">
    <property type="entry name" value="SUPPRESSOR OF FUSED HOMOLOG"/>
    <property type="match status" value="1"/>
</dbReference>
<dbReference type="InterPro" id="IPR037181">
    <property type="entry name" value="SUFU_N"/>
</dbReference>
<name>A0AA38CUB9_9MICO</name>
<dbReference type="SUPFAM" id="SSF103359">
    <property type="entry name" value="Suppressor of Fused, N-terminal domain"/>
    <property type="match status" value="1"/>
</dbReference>
<dbReference type="Proteomes" id="UP001157161">
    <property type="component" value="Unassembled WGS sequence"/>
</dbReference>
<reference evidence="3" key="2">
    <citation type="submission" date="2023-02" db="EMBL/GenBank/DDBJ databases">
        <authorList>
            <person name="Sun Q."/>
            <person name="Mori K."/>
        </authorList>
    </citation>
    <scope>NUCLEOTIDE SEQUENCE</scope>
    <source>
        <strain evidence="3">NBRC 112290</strain>
    </source>
</reference>
<dbReference type="AlphaFoldDB" id="A0AA38CUB9"/>
<dbReference type="GO" id="GO:0005737">
    <property type="term" value="C:cytoplasm"/>
    <property type="evidence" value="ECO:0007669"/>
    <property type="project" value="TreeGrafter"/>
</dbReference>
<organism evidence="3 4">
    <name type="scientific">Litorihabitans aurantiacus</name>
    <dbReference type="NCBI Taxonomy" id="1930061"/>
    <lineage>
        <taxon>Bacteria</taxon>
        <taxon>Bacillati</taxon>
        <taxon>Actinomycetota</taxon>
        <taxon>Actinomycetes</taxon>
        <taxon>Micrococcales</taxon>
        <taxon>Beutenbergiaceae</taxon>
        <taxon>Litorihabitans</taxon>
    </lineage>
</organism>
<dbReference type="InterPro" id="IPR020941">
    <property type="entry name" value="SUFU-like_domain"/>
</dbReference>
<sequence>MTGRAYARSYGRGNLKGATRANDPGRPCACKTRPTARPTAAGSGGGGWDALIVALERVHPGQEPRHVAYPPGVHFGAPLQGCSAYDAGDHWHYVTFGMSELYVPDDLERVHPSVSGWGFELTMRVPRRADEEEAPGWPFIVLAGIAQQARTKGEPFLVDDRLDRGAPVTGYPDDATAPPTGLTAYAFALDQQLQVTHTP</sequence>
<feature type="domain" description="Suppressor of fused-like" evidence="2">
    <location>
        <begin position="78"/>
        <end position="198"/>
    </location>
</feature>
<proteinExistence type="predicted"/>
<evidence type="ECO:0000259" key="2">
    <source>
        <dbReference type="Pfam" id="PF05076"/>
    </source>
</evidence>
<dbReference type="InterPro" id="IPR007768">
    <property type="entry name" value="Suppressor_of_fused"/>
</dbReference>
<dbReference type="Pfam" id="PF05076">
    <property type="entry name" value="SUFU"/>
    <property type="match status" value="1"/>
</dbReference>
<dbReference type="PANTHER" id="PTHR10928">
    <property type="entry name" value="SUPPRESSOR OF FUSED"/>
    <property type="match status" value="1"/>
</dbReference>
<evidence type="ECO:0000313" key="4">
    <source>
        <dbReference type="Proteomes" id="UP001157161"/>
    </source>
</evidence>
<evidence type="ECO:0000313" key="3">
    <source>
        <dbReference type="EMBL" id="GMA32020.1"/>
    </source>
</evidence>
<keyword evidence="4" id="KW-1185">Reference proteome</keyword>
<protein>
    <recommendedName>
        <fullName evidence="2">Suppressor of fused-like domain-containing protein</fullName>
    </recommendedName>
</protein>
<dbReference type="EMBL" id="BSUM01000001">
    <property type="protein sequence ID" value="GMA32020.1"/>
    <property type="molecule type" value="Genomic_DNA"/>
</dbReference>
<comment type="caution">
    <text evidence="3">The sequence shown here is derived from an EMBL/GenBank/DDBJ whole genome shotgun (WGS) entry which is preliminary data.</text>
</comment>
<accession>A0AA38CUB9</accession>